<feature type="compositionally biased region" description="Polar residues" evidence="2">
    <location>
        <begin position="102"/>
        <end position="116"/>
    </location>
</feature>
<sequence>MSVPAPLYPKAQPTNNRHREPLSAADLDGVVPYRKQRRGKRGRKKKVSVCEVDTENGKSTMGAVESQTVAVQVDRMDEDTTNQHLGQQSTSVTGTSVTGSGATETHTSTNPVSSHGNTNTSITNTNLNTNANTRYDTRKGSRRDIKPNTRINTGPNQGPGAKRGSGVGRNEGNQYKKKRKSQPGLNEEPIVCPMAPRNTSQFLMDVHMETISDPSTATATSDADDFLQPRQRTSSESITGGMPYGFEDALYGDLTYKDKDYIVNRLKNAEAEAEDLRQSLHRLRSVESKHKDTIVRLEEELSILKAQAKDSETEKSETLPMAD</sequence>
<dbReference type="RefSeq" id="XP_014148309.1">
    <property type="nucleotide sequence ID" value="XM_014292834.1"/>
</dbReference>
<dbReference type="EMBL" id="KQ244436">
    <property type="protein sequence ID" value="KNC74407.1"/>
    <property type="molecule type" value="Genomic_DNA"/>
</dbReference>
<dbReference type="Proteomes" id="UP000054560">
    <property type="component" value="Unassembled WGS sequence"/>
</dbReference>
<evidence type="ECO:0000256" key="2">
    <source>
        <dbReference type="SAM" id="MobiDB-lite"/>
    </source>
</evidence>
<feature type="region of interest" description="Disordered" evidence="2">
    <location>
        <begin position="81"/>
        <end position="192"/>
    </location>
</feature>
<organism evidence="3 4">
    <name type="scientific">Sphaeroforma arctica JP610</name>
    <dbReference type="NCBI Taxonomy" id="667725"/>
    <lineage>
        <taxon>Eukaryota</taxon>
        <taxon>Ichthyosporea</taxon>
        <taxon>Ichthyophonida</taxon>
        <taxon>Sphaeroforma</taxon>
    </lineage>
</organism>
<protein>
    <submittedName>
        <fullName evidence="3">Uncharacterized protein</fullName>
    </submittedName>
</protein>
<feature type="compositionally biased region" description="Basic residues" evidence="2">
    <location>
        <begin position="34"/>
        <end position="47"/>
    </location>
</feature>
<feature type="region of interest" description="Disordered" evidence="2">
    <location>
        <begin position="1"/>
        <end position="50"/>
    </location>
</feature>
<evidence type="ECO:0000313" key="4">
    <source>
        <dbReference type="Proteomes" id="UP000054560"/>
    </source>
</evidence>
<evidence type="ECO:0000256" key="1">
    <source>
        <dbReference type="SAM" id="Coils"/>
    </source>
</evidence>
<keyword evidence="4" id="KW-1185">Reference proteome</keyword>
<proteinExistence type="predicted"/>
<keyword evidence="1" id="KW-0175">Coiled coil</keyword>
<evidence type="ECO:0000313" key="3">
    <source>
        <dbReference type="EMBL" id="KNC74407.1"/>
    </source>
</evidence>
<feature type="coiled-coil region" evidence="1">
    <location>
        <begin position="259"/>
        <end position="314"/>
    </location>
</feature>
<reference evidence="3 4" key="1">
    <citation type="submission" date="2011-02" db="EMBL/GenBank/DDBJ databases">
        <title>The Genome Sequence of Sphaeroforma arctica JP610.</title>
        <authorList>
            <consortium name="The Broad Institute Genome Sequencing Platform"/>
            <person name="Russ C."/>
            <person name="Cuomo C."/>
            <person name="Young S.K."/>
            <person name="Zeng Q."/>
            <person name="Gargeya S."/>
            <person name="Alvarado L."/>
            <person name="Berlin A."/>
            <person name="Chapman S.B."/>
            <person name="Chen Z."/>
            <person name="Freedman E."/>
            <person name="Gellesch M."/>
            <person name="Goldberg J."/>
            <person name="Griggs A."/>
            <person name="Gujja S."/>
            <person name="Heilman E."/>
            <person name="Heiman D."/>
            <person name="Howarth C."/>
            <person name="Mehta T."/>
            <person name="Neiman D."/>
            <person name="Pearson M."/>
            <person name="Roberts A."/>
            <person name="Saif S."/>
            <person name="Shea T."/>
            <person name="Shenoy N."/>
            <person name="Sisk P."/>
            <person name="Stolte C."/>
            <person name="Sykes S."/>
            <person name="White J."/>
            <person name="Yandava C."/>
            <person name="Burger G."/>
            <person name="Gray M.W."/>
            <person name="Holland P.W.H."/>
            <person name="King N."/>
            <person name="Lang F.B.F."/>
            <person name="Roger A.J."/>
            <person name="Ruiz-Trillo I."/>
            <person name="Haas B."/>
            <person name="Nusbaum C."/>
            <person name="Birren B."/>
        </authorList>
    </citation>
    <scope>NUCLEOTIDE SEQUENCE [LARGE SCALE GENOMIC DNA]</scope>
    <source>
        <strain evidence="3 4">JP610</strain>
    </source>
</reference>
<feature type="compositionally biased region" description="Basic and acidic residues" evidence="2">
    <location>
        <begin position="135"/>
        <end position="147"/>
    </location>
</feature>
<accession>A0A0L0FC99</accession>
<gene>
    <name evidence="3" type="ORF">SARC_13043</name>
</gene>
<feature type="compositionally biased region" description="Low complexity" evidence="2">
    <location>
        <begin position="117"/>
        <end position="133"/>
    </location>
</feature>
<name>A0A0L0FC99_9EUKA</name>
<feature type="compositionally biased region" description="Low complexity" evidence="2">
    <location>
        <begin position="86"/>
        <end position="101"/>
    </location>
</feature>
<dbReference type="GeneID" id="25913547"/>
<dbReference type="AlphaFoldDB" id="A0A0L0FC99"/>